<dbReference type="PRINTS" id="PR00171">
    <property type="entry name" value="SUGRTRNSPORT"/>
</dbReference>
<dbReference type="InterPro" id="IPR005829">
    <property type="entry name" value="Sugar_transporter_CS"/>
</dbReference>
<dbReference type="PANTHER" id="PTHR48021">
    <property type="match status" value="1"/>
</dbReference>
<comment type="subcellular location">
    <subcellularLocation>
        <location evidence="1">Cell membrane</location>
        <topology evidence="1">Multi-pass membrane protein</topology>
    </subcellularLocation>
</comment>
<dbReference type="SUPFAM" id="SSF103473">
    <property type="entry name" value="MFS general substrate transporter"/>
    <property type="match status" value="1"/>
</dbReference>
<keyword evidence="3" id="KW-1003">Cell membrane</keyword>
<dbReference type="EMBL" id="CAKOGL010000017">
    <property type="protein sequence ID" value="CAH2096881.1"/>
    <property type="molecule type" value="Genomic_DNA"/>
</dbReference>
<evidence type="ECO:0000256" key="2">
    <source>
        <dbReference type="ARBA" id="ARBA00022448"/>
    </source>
</evidence>
<evidence type="ECO:0000256" key="10">
    <source>
        <dbReference type="SAM" id="Phobius"/>
    </source>
</evidence>
<evidence type="ECO:0000256" key="5">
    <source>
        <dbReference type="ARBA" id="ARBA00022692"/>
    </source>
</evidence>
<evidence type="ECO:0000313" key="13">
    <source>
        <dbReference type="Proteomes" id="UP001153954"/>
    </source>
</evidence>
<feature type="transmembrane region" description="Helical" evidence="10">
    <location>
        <begin position="310"/>
        <end position="332"/>
    </location>
</feature>
<dbReference type="NCBIfam" id="TIGR00879">
    <property type="entry name" value="SP"/>
    <property type="match status" value="1"/>
</dbReference>
<dbReference type="InterPro" id="IPR003663">
    <property type="entry name" value="Sugar/inositol_transpt"/>
</dbReference>
<name>A0AAU9UD02_EUPED</name>
<feature type="transmembrane region" description="Helical" evidence="10">
    <location>
        <begin position="344"/>
        <end position="370"/>
    </location>
</feature>
<dbReference type="InterPro" id="IPR020846">
    <property type="entry name" value="MFS_dom"/>
</dbReference>
<proteinExistence type="inferred from homology"/>
<evidence type="ECO:0000256" key="1">
    <source>
        <dbReference type="ARBA" id="ARBA00004651"/>
    </source>
</evidence>
<feature type="transmembrane region" description="Helical" evidence="10">
    <location>
        <begin position="52"/>
        <end position="70"/>
    </location>
</feature>
<evidence type="ECO:0000256" key="9">
    <source>
        <dbReference type="RuleBase" id="RU003346"/>
    </source>
</evidence>
<comment type="similarity">
    <text evidence="9">Belongs to the major facilitator superfamily. Sugar transporter (TC 2.A.1.1) family.</text>
</comment>
<feature type="transmembrane region" description="Helical" evidence="10">
    <location>
        <begin position="139"/>
        <end position="161"/>
    </location>
</feature>
<reference evidence="12" key="1">
    <citation type="submission" date="2022-03" db="EMBL/GenBank/DDBJ databases">
        <authorList>
            <person name="Tunstrom K."/>
        </authorList>
    </citation>
    <scope>NUCLEOTIDE SEQUENCE</scope>
</reference>
<dbReference type="InterPro" id="IPR050549">
    <property type="entry name" value="MFS_Trehalose_Transporter"/>
</dbReference>
<feature type="transmembrane region" description="Helical" evidence="10">
    <location>
        <begin position="382"/>
        <end position="401"/>
    </location>
</feature>
<dbReference type="Proteomes" id="UP001153954">
    <property type="component" value="Unassembled WGS sequence"/>
</dbReference>
<dbReference type="GO" id="GO:0022857">
    <property type="term" value="F:transmembrane transporter activity"/>
    <property type="evidence" value="ECO:0007669"/>
    <property type="project" value="InterPro"/>
</dbReference>
<feature type="transmembrane region" description="Helical" evidence="10">
    <location>
        <begin position="106"/>
        <end position="127"/>
    </location>
</feature>
<accession>A0AAU9UD02</accession>
<dbReference type="InterPro" id="IPR005828">
    <property type="entry name" value="MFS_sugar_transport-like"/>
</dbReference>
<dbReference type="PROSITE" id="PS50850">
    <property type="entry name" value="MFS"/>
    <property type="match status" value="1"/>
</dbReference>
<dbReference type="Pfam" id="PF00083">
    <property type="entry name" value="Sugar_tr"/>
    <property type="match status" value="1"/>
</dbReference>
<feature type="transmembrane region" description="Helical" evidence="10">
    <location>
        <begin position="413"/>
        <end position="432"/>
    </location>
</feature>
<keyword evidence="7 10" id="KW-0472">Membrane</keyword>
<evidence type="ECO:0000256" key="8">
    <source>
        <dbReference type="ARBA" id="ARBA00023180"/>
    </source>
</evidence>
<evidence type="ECO:0000256" key="6">
    <source>
        <dbReference type="ARBA" id="ARBA00022989"/>
    </source>
</evidence>
<keyword evidence="6 10" id="KW-1133">Transmembrane helix</keyword>
<keyword evidence="13" id="KW-1185">Reference proteome</keyword>
<keyword evidence="5 10" id="KW-0812">Transmembrane</keyword>
<protein>
    <recommendedName>
        <fullName evidence="11">Major facilitator superfamily (MFS) profile domain-containing protein</fullName>
    </recommendedName>
</protein>
<dbReference type="GO" id="GO:0005886">
    <property type="term" value="C:plasma membrane"/>
    <property type="evidence" value="ECO:0007669"/>
    <property type="project" value="UniProtKB-SubCell"/>
</dbReference>
<feature type="transmembrane region" description="Helical" evidence="10">
    <location>
        <begin position="245"/>
        <end position="271"/>
    </location>
</feature>
<dbReference type="AlphaFoldDB" id="A0AAU9UD02"/>
<sequence>MSGIRNQILISACIYLGQIIIGYTTSWTGPIIPKLRDLDQSPLPYIPTESEISLIASLMYIGAIPGPYIIGWFSNYKGRKPCLILGGVLSVMANVILSLSENLAMMYFGRIIAGAGIGIVALINLVYIGEIASTSIRGFLLIVMGIFTTLGTILIFSVGPFFSYHTSTYVCLTLAIIFTACVLLLPESPIFHVLKDDEDSLVKVLQILGRLDDKDNLYKVKKEFKSTNTKMDWIELFTLKINRRALFIVVTINILQHGSGVMAVFFFSASIFELASSSISSNVAMIIIGGFELLGSVVASFFIERLGRRTLLIISTVLCAISMFSLGLYFYLDYIGETGINNLKWLPLVILIVFFIGYDFGLGIVPNVLTGEMFTSNVRSKGSAVALTCAWLTGFLVTTAFGSLVEVVGGHVMFWFFTCTCTVALLFTIFFIPETKAKSLLEIQQYLAGK</sequence>
<keyword evidence="2 9" id="KW-0813">Transport</keyword>
<evidence type="ECO:0000256" key="3">
    <source>
        <dbReference type="ARBA" id="ARBA00022475"/>
    </source>
</evidence>
<feature type="transmembrane region" description="Helical" evidence="10">
    <location>
        <begin position="167"/>
        <end position="185"/>
    </location>
</feature>
<dbReference type="FunFam" id="1.20.1250.20:FF:000218">
    <property type="entry name" value="facilitated trehalose transporter Tret1"/>
    <property type="match status" value="1"/>
</dbReference>
<evidence type="ECO:0000256" key="4">
    <source>
        <dbReference type="ARBA" id="ARBA00022597"/>
    </source>
</evidence>
<dbReference type="InterPro" id="IPR036259">
    <property type="entry name" value="MFS_trans_sf"/>
</dbReference>
<evidence type="ECO:0000256" key="7">
    <source>
        <dbReference type="ARBA" id="ARBA00023136"/>
    </source>
</evidence>
<dbReference type="PANTHER" id="PTHR48021:SF47">
    <property type="entry name" value="GH17672P"/>
    <property type="match status" value="1"/>
</dbReference>
<evidence type="ECO:0000313" key="12">
    <source>
        <dbReference type="EMBL" id="CAH2096881.1"/>
    </source>
</evidence>
<feature type="transmembrane region" description="Helical" evidence="10">
    <location>
        <begin position="82"/>
        <end position="100"/>
    </location>
</feature>
<feature type="transmembrane region" description="Helical" evidence="10">
    <location>
        <begin position="12"/>
        <end position="32"/>
    </location>
</feature>
<feature type="transmembrane region" description="Helical" evidence="10">
    <location>
        <begin position="283"/>
        <end position="303"/>
    </location>
</feature>
<evidence type="ECO:0000259" key="11">
    <source>
        <dbReference type="PROSITE" id="PS50850"/>
    </source>
</evidence>
<keyword evidence="4" id="KW-0762">Sugar transport</keyword>
<dbReference type="PROSITE" id="PS00216">
    <property type="entry name" value="SUGAR_TRANSPORT_1"/>
    <property type="match status" value="1"/>
</dbReference>
<comment type="caution">
    <text evidence="12">The sequence shown here is derived from an EMBL/GenBank/DDBJ whole genome shotgun (WGS) entry which is preliminary data.</text>
</comment>
<dbReference type="PROSITE" id="PS00217">
    <property type="entry name" value="SUGAR_TRANSPORT_2"/>
    <property type="match status" value="1"/>
</dbReference>
<feature type="domain" description="Major facilitator superfamily (MFS) profile" evidence="11">
    <location>
        <begin position="10"/>
        <end position="436"/>
    </location>
</feature>
<keyword evidence="8" id="KW-0325">Glycoprotein</keyword>
<dbReference type="Gene3D" id="1.20.1250.20">
    <property type="entry name" value="MFS general substrate transporter like domains"/>
    <property type="match status" value="1"/>
</dbReference>
<organism evidence="12 13">
    <name type="scientific">Euphydryas editha</name>
    <name type="common">Edith's checkerspot</name>
    <dbReference type="NCBI Taxonomy" id="104508"/>
    <lineage>
        <taxon>Eukaryota</taxon>
        <taxon>Metazoa</taxon>
        <taxon>Ecdysozoa</taxon>
        <taxon>Arthropoda</taxon>
        <taxon>Hexapoda</taxon>
        <taxon>Insecta</taxon>
        <taxon>Pterygota</taxon>
        <taxon>Neoptera</taxon>
        <taxon>Endopterygota</taxon>
        <taxon>Lepidoptera</taxon>
        <taxon>Glossata</taxon>
        <taxon>Ditrysia</taxon>
        <taxon>Papilionoidea</taxon>
        <taxon>Nymphalidae</taxon>
        <taxon>Nymphalinae</taxon>
        <taxon>Euphydryas</taxon>
    </lineage>
</organism>
<gene>
    <name evidence="12" type="ORF">EEDITHA_LOCUS12167</name>
</gene>